<keyword evidence="7 11" id="KW-0418">Kinase</keyword>
<proteinExistence type="inferred from homology"/>
<evidence type="ECO:0000313" key="15">
    <source>
        <dbReference type="Proteomes" id="UP000786989"/>
    </source>
</evidence>
<name>A0A9D2UXP6_9ACTN</name>
<evidence type="ECO:0000256" key="8">
    <source>
        <dbReference type="ARBA" id="ARBA00022840"/>
    </source>
</evidence>
<reference evidence="14" key="1">
    <citation type="journal article" date="2021" name="PeerJ">
        <title>Extensive microbial diversity within the chicken gut microbiome revealed by metagenomics and culture.</title>
        <authorList>
            <person name="Gilroy R."/>
            <person name="Ravi A."/>
            <person name="Getino M."/>
            <person name="Pursley I."/>
            <person name="Horton D.L."/>
            <person name="Alikhan N.F."/>
            <person name="Baker D."/>
            <person name="Gharbi K."/>
            <person name="Hall N."/>
            <person name="Watson M."/>
            <person name="Adriaenssens E.M."/>
            <person name="Foster-Nyarko E."/>
            <person name="Jarju S."/>
            <person name="Secka A."/>
            <person name="Antonio M."/>
            <person name="Oren A."/>
            <person name="Chaudhuri R.R."/>
            <person name="La Ragione R."/>
            <person name="Hildebrand F."/>
            <person name="Pallen M.J."/>
        </authorList>
    </citation>
    <scope>NUCLEOTIDE SEQUENCE</scope>
    <source>
        <strain evidence="14">ChiGjej6B6-11269</strain>
    </source>
</reference>
<feature type="region of interest" description="Disordered" evidence="12">
    <location>
        <begin position="243"/>
        <end position="270"/>
    </location>
</feature>
<dbReference type="CDD" id="cd01672">
    <property type="entry name" value="TMPK"/>
    <property type="match status" value="1"/>
</dbReference>
<feature type="binding site" evidence="11">
    <location>
        <begin position="19"/>
        <end position="26"/>
    </location>
    <ligand>
        <name>ATP</name>
        <dbReference type="ChEBI" id="CHEBI:30616"/>
    </ligand>
</feature>
<dbReference type="PANTHER" id="PTHR10344:SF4">
    <property type="entry name" value="UMP-CMP KINASE 2, MITOCHONDRIAL"/>
    <property type="match status" value="1"/>
</dbReference>
<dbReference type="AlphaFoldDB" id="A0A9D2UXP6"/>
<evidence type="ECO:0000256" key="10">
    <source>
        <dbReference type="ARBA" id="ARBA00057735"/>
    </source>
</evidence>
<dbReference type="GO" id="GO:0006227">
    <property type="term" value="P:dUDP biosynthetic process"/>
    <property type="evidence" value="ECO:0007669"/>
    <property type="project" value="TreeGrafter"/>
</dbReference>
<evidence type="ECO:0000256" key="12">
    <source>
        <dbReference type="SAM" id="MobiDB-lite"/>
    </source>
</evidence>
<comment type="function">
    <text evidence="10 11">Phosphorylation of dTMP to form dTDP in both de novo and salvage pathways of dTTP synthesis.</text>
</comment>
<evidence type="ECO:0000256" key="1">
    <source>
        <dbReference type="ARBA" id="ARBA00009776"/>
    </source>
</evidence>
<dbReference type="SUPFAM" id="SSF52540">
    <property type="entry name" value="P-loop containing nucleoside triphosphate hydrolases"/>
    <property type="match status" value="1"/>
</dbReference>
<keyword evidence="4 11" id="KW-0808">Transferase</keyword>
<dbReference type="PROSITE" id="PS01331">
    <property type="entry name" value="THYMIDYLATE_KINASE"/>
    <property type="match status" value="1"/>
</dbReference>
<dbReference type="InterPro" id="IPR039430">
    <property type="entry name" value="Thymidylate_kin-like_dom"/>
</dbReference>
<comment type="caution">
    <text evidence="14">The sequence shown here is derived from an EMBL/GenBank/DDBJ whole genome shotgun (WGS) entry which is preliminary data.</text>
</comment>
<comment type="catalytic activity">
    <reaction evidence="9 11">
        <text>dTMP + ATP = dTDP + ADP</text>
        <dbReference type="Rhea" id="RHEA:13517"/>
        <dbReference type="ChEBI" id="CHEBI:30616"/>
        <dbReference type="ChEBI" id="CHEBI:58369"/>
        <dbReference type="ChEBI" id="CHEBI:63528"/>
        <dbReference type="ChEBI" id="CHEBI:456216"/>
        <dbReference type="EC" id="2.7.4.9"/>
    </reaction>
</comment>
<gene>
    <name evidence="11 14" type="primary">tmk</name>
    <name evidence="14" type="ORF">K8U77_07625</name>
</gene>
<sequence>MTCNNAAEAQKGAFITFEGGEGAGKTTHIRFLSQTLEAMGREVVCLREPGGTSIGEQLRAVVLDPRNDAMADECELMIYLAARAQLVAQIVKPALERGAVVLCDRFSDSTMAYQGFGRGLDRDLVRRANDFACQGIRPDRTILLVPPSTRAGLARATVEGADRLEAAGDAFHERVNAAFAQMAAEEPERMRTVRSASKKSDTARAVFAELVDLFPQFEECLTSPTFFKSLDCAQVVQGARSGAKKVGARSDATEDGARSDVMEGGIRSDATEDSALDAALTGASAKACDEVPPCAGVSTCVSKDALAKEGDA</sequence>
<dbReference type="Pfam" id="PF02223">
    <property type="entry name" value="Thymidylate_kin"/>
    <property type="match status" value="1"/>
</dbReference>
<evidence type="ECO:0000256" key="11">
    <source>
        <dbReference type="HAMAP-Rule" id="MF_00165"/>
    </source>
</evidence>
<keyword evidence="6 11" id="KW-0547">Nucleotide-binding</keyword>
<dbReference type="InterPro" id="IPR018094">
    <property type="entry name" value="Thymidylate_kinase"/>
</dbReference>
<feature type="domain" description="Thymidylate kinase-like" evidence="13">
    <location>
        <begin position="17"/>
        <end position="201"/>
    </location>
</feature>
<dbReference type="GO" id="GO:0005829">
    <property type="term" value="C:cytosol"/>
    <property type="evidence" value="ECO:0007669"/>
    <property type="project" value="TreeGrafter"/>
</dbReference>
<evidence type="ECO:0000256" key="5">
    <source>
        <dbReference type="ARBA" id="ARBA00022727"/>
    </source>
</evidence>
<evidence type="ECO:0000259" key="13">
    <source>
        <dbReference type="Pfam" id="PF02223"/>
    </source>
</evidence>
<dbReference type="Gene3D" id="3.40.50.300">
    <property type="entry name" value="P-loop containing nucleotide triphosphate hydrolases"/>
    <property type="match status" value="1"/>
</dbReference>
<dbReference type="GO" id="GO:0006233">
    <property type="term" value="P:dTDP biosynthetic process"/>
    <property type="evidence" value="ECO:0007669"/>
    <property type="project" value="InterPro"/>
</dbReference>
<evidence type="ECO:0000256" key="6">
    <source>
        <dbReference type="ARBA" id="ARBA00022741"/>
    </source>
</evidence>
<accession>A0A9D2UXP6</accession>
<evidence type="ECO:0000256" key="4">
    <source>
        <dbReference type="ARBA" id="ARBA00022679"/>
    </source>
</evidence>
<evidence type="ECO:0000256" key="3">
    <source>
        <dbReference type="ARBA" id="ARBA00017144"/>
    </source>
</evidence>
<comment type="similarity">
    <text evidence="1 11">Belongs to the thymidylate kinase family.</text>
</comment>
<evidence type="ECO:0000256" key="2">
    <source>
        <dbReference type="ARBA" id="ARBA00012980"/>
    </source>
</evidence>
<evidence type="ECO:0000256" key="7">
    <source>
        <dbReference type="ARBA" id="ARBA00022777"/>
    </source>
</evidence>
<dbReference type="InterPro" id="IPR018095">
    <property type="entry name" value="Thymidylate_kin_CS"/>
</dbReference>
<organism evidence="14 15">
    <name type="scientific">Slackia equolifaciens</name>
    <dbReference type="NCBI Taxonomy" id="498718"/>
    <lineage>
        <taxon>Bacteria</taxon>
        <taxon>Bacillati</taxon>
        <taxon>Actinomycetota</taxon>
        <taxon>Coriobacteriia</taxon>
        <taxon>Eggerthellales</taxon>
        <taxon>Eggerthellaceae</taxon>
        <taxon>Slackia</taxon>
    </lineage>
</organism>
<dbReference type="GO" id="GO:0004798">
    <property type="term" value="F:dTMP kinase activity"/>
    <property type="evidence" value="ECO:0007669"/>
    <property type="project" value="UniProtKB-UniRule"/>
</dbReference>
<dbReference type="GO" id="GO:0006235">
    <property type="term" value="P:dTTP biosynthetic process"/>
    <property type="evidence" value="ECO:0007669"/>
    <property type="project" value="UniProtKB-UniRule"/>
</dbReference>
<keyword evidence="5 11" id="KW-0545">Nucleotide biosynthesis</keyword>
<dbReference type="FunFam" id="3.40.50.300:FF:000225">
    <property type="entry name" value="Thymidylate kinase"/>
    <property type="match status" value="1"/>
</dbReference>
<evidence type="ECO:0000256" key="9">
    <source>
        <dbReference type="ARBA" id="ARBA00048743"/>
    </source>
</evidence>
<dbReference type="Proteomes" id="UP000786989">
    <property type="component" value="Unassembled WGS sequence"/>
</dbReference>
<dbReference type="InterPro" id="IPR027417">
    <property type="entry name" value="P-loop_NTPase"/>
</dbReference>
<reference evidence="14" key="2">
    <citation type="submission" date="2021-09" db="EMBL/GenBank/DDBJ databases">
        <authorList>
            <person name="Gilroy R."/>
        </authorList>
    </citation>
    <scope>NUCLEOTIDE SEQUENCE</scope>
    <source>
        <strain evidence="14">ChiGjej6B6-11269</strain>
    </source>
</reference>
<dbReference type="HAMAP" id="MF_00165">
    <property type="entry name" value="Thymidylate_kinase"/>
    <property type="match status" value="1"/>
</dbReference>
<evidence type="ECO:0000313" key="14">
    <source>
        <dbReference type="EMBL" id="HJF65963.1"/>
    </source>
</evidence>
<dbReference type="NCBIfam" id="TIGR00041">
    <property type="entry name" value="DTMP_kinase"/>
    <property type="match status" value="1"/>
</dbReference>
<protein>
    <recommendedName>
        <fullName evidence="3 11">Thymidylate kinase</fullName>
        <ecNumber evidence="2 11">2.7.4.9</ecNumber>
    </recommendedName>
    <alternativeName>
        <fullName evidence="11">dTMP kinase</fullName>
    </alternativeName>
</protein>
<dbReference type="EC" id="2.7.4.9" evidence="2 11"/>
<dbReference type="PANTHER" id="PTHR10344">
    <property type="entry name" value="THYMIDYLATE KINASE"/>
    <property type="match status" value="1"/>
</dbReference>
<keyword evidence="8 11" id="KW-0067">ATP-binding</keyword>
<dbReference type="GO" id="GO:0005524">
    <property type="term" value="F:ATP binding"/>
    <property type="evidence" value="ECO:0007669"/>
    <property type="project" value="UniProtKB-UniRule"/>
</dbReference>
<feature type="compositionally biased region" description="Basic and acidic residues" evidence="12">
    <location>
        <begin position="251"/>
        <end position="261"/>
    </location>
</feature>
<dbReference type="EMBL" id="DYWI01000145">
    <property type="protein sequence ID" value="HJF65963.1"/>
    <property type="molecule type" value="Genomic_DNA"/>
</dbReference>